<dbReference type="InterPro" id="IPR005149">
    <property type="entry name" value="Tscrpt_reg_PadR_N"/>
</dbReference>
<protein>
    <submittedName>
        <fullName evidence="1">PadR family transcriptional regulator</fullName>
    </submittedName>
</protein>
<dbReference type="PANTHER" id="PTHR33169">
    <property type="entry name" value="PADR-FAMILY TRANSCRIPTIONAL REGULATOR"/>
    <property type="match status" value="1"/>
</dbReference>
<dbReference type="GeneID" id="92857580"/>
<dbReference type="Gene3D" id="1.10.10.10">
    <property type="entry name" value="Winged helix-like DNA-binding domain superfamily/Winged helix DNA-binding domain"/>
    <property type="match status" value="1"/>
</dbReference>
<dbReference type="OrthoDB" id="122286at2"/>
<dbReference type="SUPFAM" id="SSF46785">
    <property type="entry name" value="Winged helix' DNA-binding domain"/>
    <property type="match status" value="1"/>
</dbReference>
<accession>A0A8B2VH51</accession>
<dbReference type="RefSeq" id="WP_002516921.1">
    <property type="nucleotide sequence ID" value="NZ_AP022844.1"/>
</dbReference>
<dbReference type="InterPro" id="IPR052509">
    <property type="entry name" value="Metal_resp_DNA-bind_regulator"/>
</dbReference>
<dbReference type="Pfam" id="PF03551">
    <property type="entry name" value="PadR"/>
    <property type="match status" value="1"/>
</dbReference>
<dbReference type="Proteomes" id="UP000226191">
    <property type="component" value="Unassembled WGS sequence"/>
</dbReference>
<evidence type="ECO:0000313" key="2">
    <source>
        <dbReference type="Proteomes" id="UP000226191"/>
    </source>
</evidence>
<sequence length="113" mass="12478">MDDNHWPSEWQRGVLDLCVLHILADGPTYGYSIAARLTDAGFADVKGGTLYPLLKRLEGAGLVDVEWRPGEAGPGRKFYLINTAGRQRLIALTASWQRYSTTVTRLLDEGSLS</sequence>
<proteinExistence type="predicted"/>
<reference evidence="1 2" key="1">
    <citation type="submission" date="2017-02" db="EMBL/GenBank/DDBJ databases">
        <title>Prevalence of linear plasmids in Cutibacterium acnes isolates obtained from cancerous prostatic tissue.</title>
        <authorList>
            <person name="Davidsson S."/>
            <person name="Bruggemann H."/>
        </authorList>
    </citation>
    <scope>NUCLEOTIDE SEQUENCE [LARGE SCALE GENOMIC DNA]</scope>
    <source>
        <strain evidence="1 2">11-78</strain>
    </source>
</reference>
<name>A0A8B2VH51_CUTAC</name>
<dbReference type="InterPro" id="IPR036390">
    <property type="entry name" value="WH_DNA-bd_sf"/>
</dbReference>
<dbReference type="InterPro" id="IPR036388">
    <property type="entry name" value="WH-like_DNA-bd_sf"/>
</dbReference>
<dbReference type="PANTHER" id="PTHR33169:SF14">
    <property type="entry name" value="TRANSCRIPTIONAL REGULATOR RV3488"/>
    <property type="match status" value="1"/>
</dbReference>
<gene>
    <name evidence="1" type="ORF">B1B09_09970</name>
</gene>
<organism evidence="1 2">
    <name type="scientific">Cutibacterium acnes</name>
    <name type="common">Propionibacterium acnes</name>
    <dbReference type="NCBI Taxonomy" id="1747"/>
    <lineage>
        <taxon>Bacteria</taxon>
        <taxon>Bacillati</taxon>
        <taxon>Actinomycetota</taxon>
        <taxon>Actinomycetes</taxon>
        <taxon>Propionibacteriales</taxon>
        <taxon>Propionibacteriaceae</taxon>
        <taxon>Cutibacterium</taxon>
    </lineage>
</organism>
<evidence type="ECO:0000313" key="1">
    <source>
        <dbReference type="EMBL" id="PGF33221.1"/>
    </source>
</evidence>
<dbReference type="AlphaFoldDB" id="A0A8B2VH51"/>
<comment type="caution">
    <text evidence="1">The sequence shown here is derived from an EMBL/GenBank/DDBJ whole genome shotgun (WGS) entry which is preliminary data.</text>
</comment>
<dbReference type="EMBL" id="MVCE01000004">
    <property type="protein sequence ID" value="PGF33221.1"/>
    <property type="molecule type" value="Genomic_DNA"/>
</dbReference>